<organism evidence="2">
    <name type="scientific">marine sediment metagenome</name>
    <dbReference type="NCBI Taxonomy" id="412755"/>
    <lineage>
        <taxon>unclassified sequences</taxon>
        <taxon>metagenomes</taxon>
        <taxon>ecological metagenomes</taxon>
    </lineage>
</organism>
<feature type="compositionally biased region" description="Basic and acidic residues" evidence="1">
    <location>
        <begin position="39"/>
        <end position="56"/>
    </location>
</feature>
<gene>
    <name evidence="2" type="ORF">LCGC14_3037020</name>
</gene>
<evidence type="ECO:0000313" key="2">
    <source>
        <dbReference type="EMBL" id="KKK59176.1"/>
    </source>
</evidence>
<name>A0A0F8ZGP0_9ZZZZ</name>
<comment type="caution">
    <text evidence="2">The sequence shown here is derived from an EMBL/GenBank/DDBJ whole genome shotgun (WGS) entry which is preliminary data.</text>
</comment>
<evidence type="ECO:0000256" key="1">
    <source>
        <dbReference type="SAM" id="MobiDB-lite"/>
    </source>
</evidence>
<dbReference type="AlphaFoldDB" id="A0A0F8ZGP0"/>
<proteinExistence type="predicted"/>
<accession>A0A0F8ZGP0</accession>
<feature type="region of interest" description="Disordered" evidence="1">
    <location>
        <begin position="32"/>
        <end position="56"/>
    </location>
</feature>
<sequence length="56" mass="6506">ELKSYPNKQQKISINDALRTTQFIRNKAVRQWLDGPKNNTKENNTKESCEEKAANN</sequence>
<feature type="non-terminal residue" evidence="2">
    <location>
        <position position="1"/>
    </location>
</feature>
<dbReference type="EMBL" id="LAZR01063611">
    <property type="protein sequence ID" value="KKK59176.1"/>
    <property type="molecule type" value="Genomic_DNA"/>
</dbReference>
<reference evidence="2" key="1">
    <citation type="journal article" date="2015" name="Nature">
        <title>Complex archaea that bridge the gap between prokaryotes and eukaryotes.</title>
        <authorList>
            <person name="Spang A."/>
            <person name="Saw J.H."/>
            <person name="Jorgensen S.L."/>
            <person name="Zaremba-Niedzwiedzka K."/>
            <person name="Martijn J."/>
            <person name="Lind A.E."/>
            <person name="van Eijk R."/>
            <person name="Schleper C."/>
            <person name="Guy L."/>
            <person name="Ettema T.J."/>
        </authorList>
    </citation>
    <scope>NUCLEOTIDE SEQUENCE</scope>
</reference>
<protein>
    <submittedName>
        <fullName evidence="2">Uncharacterized protein</fullName>
    </submittedName>
</protein>